<accession>A0ABS7CRE5</accession>
<keyword evidence="2" id="KW-1185">Reference proteome</keyword>
<protein>
    <submittedName>
        <fullName evidence="1">Alpha-2,8-polysialyltransferase family protein</fullName>
    </submittedName>
</protein>
<dbReference type="RefSeq" id="WP_219876314.1">
    <property type="nucleotide sequence ID" value="NZ_JAHYXK010000003.1"/>
</dbReference>
<dbReference type="InterPro" id="IPR010866">
    <property type="entry name" value="A-2_8-polyST"/>
</dbReference>
<name>A0ABS7CRE5_9BACT</name>
<sequence>MLSKPKIIFVGDYSREDYVGLLEAAKGYCEFYFLFYASANEEKSSLYKAYGKAIYWKDFKSAQQLLKAISPDKVVLLYIESYNHVVLNLACRSAGVPTYLLEHGLRADYVFGFDPQISPGQENTLRNQATRYYQIARDFIPRIKSRRFLNQSIKQLSPNDQQFVNQFIEIRSKHNYLDTFRQIHSEKRLADNYIGFSSKILEAFEAHEAPYFGGNVNLIGIPYFDKLALLKPEAQTKSILLIDQPLAEQGLLQWTKKYKEEFAAGLAAICIKQGYQLYIKPHPKQKTSLWDKLERQGQCIVIDDEKLRQLAPVIPVVLGFYSTYLMPFAAYTHTTVITYEKHPAGKYFLSKPLVDAGVAHPIHTLEELNIILPDPEKLHQRQLPNKVRFTEEWMYKFDGKSGERLRDILLSTKP</sequence>
<organism evidence="1 2">
    <name type="scientific">Pontibacter aydingkolensis</name>
    <dbReference type="NCBI Taxonomy" id="1911536"/>
    <lineage>
        <taxon>Bacteria</taxon>
        <taxon>Pseudomonadati</taxon>
        <taxon>Bacteroidota</taxon>
        <taxon>Cytophagia</taxon>
        <taxon>Cytophagales</taxon>
        <taxon>Hymenobacteraceae</taxon>
        <taxon>Pontibacter</taxon>
    </lineage>
</organism>
<dbReference type="Proteomes" id="UP000813018">
    <property type="component" value="Unassembled WGS sequence"/>
</dbReference>
<evidence type="ECO:0000313" key="2">
    <source>
        <dbReference type="Proteomes" id="UP000813018"/>
    </source>
</evidence>
<dbReference type="EMBL" id="JAHYXK010000003">
    <property type="protein sequence ID" value="MBW7466432.1"/>
    <property type="molecule type" value="Genomic_DNA"/>
</dbReference>
<reference evidence="1 2" key="1">
    <citation type="journal article" date="2016" name="Int. J. Syst. Evol. Microbiol.">
        <title>Pontibacter aydingkolensis sp. nov., isolated from soil of a salt lake.</title>
        <authorList>
            <person name="Osman G."/>
            <person name="Zhang T."/>
            <person name="Lou K."/>
            <person name="Gao Y."/>
            <person name="Chang W."/>
            <person name="Lin Q."/>
            <person name="Yang H.M."/>
            <person name="Huo X.D."/>
            <person name="Wang N."/>
        </authorList>
    </citation>
    <scope>NUCLEOTIDE SEQUENCE [LARGE SCALE GENOMIC DNA]</scope>
    <source>
        <strain evidence="1 2">KACC 19255</strain>
    </source>
</reference>
<proteinExistence type="predicted"/>
<evidence type="ECO:0000313" key="1">
    <source>
        <dbReference type="EMBL" id="MBW7466432.1"/>
    </source>
</evidence>
<gene>
    <name evidence="1" type="ORF">K0O23_05080</name>
</gene>
<dbReference type="Pfam" id="PF07388">
    <property type="entry name" value="A-2_8-polyST"/>
    <property type="match status" value="1"/>
</dbReference>
<comment type="caution">
    <text evidence="1">The sequence shown here is derived from an EMBL/GenBank/DDBJ whole genome shotgun (WGS) entry which is preliminary data.</text>
</comment>